<keyword evidence="4 9" id="KW-0812">Transmembrane</keyword>
<dbReference type="Proteomes" id="UP000215305">
    <property type="component" value="Unassembled WGS sequence"/>
</dbReference>
<reference evidence="13" key="1">
    <citation type="submission" date="2018-08" db="EMBL/GenBank/DDBJ databases">
        <title>Draft genome sequence of azole-resistant Aspergillus thermomutatus (Neosartorya pseudofischeri) strain HMR AF 39, isolated from a human nasal aspirate.</title>
        <authorList>
            <person name="Parent-Michaud M."/>
            <person name="Dufresne P.J."/>
            <person name="Fournier E."/>
            <person name="Martineau C."/>
            <person name="Moreira S."/>
            <person name="Perkins V."/>
            <person name="De Repentigny L."/>
            <person name="Dufresne S.F."/>
        </authorList>
    </citation>
    <scope>NUCLEOTIDE SEQUENCE [LARGE SCALE GENOMIC DNA]</scope>
    <source>
        <strain evidence="13">HMR AF 39</strain>
    </source>
</reference>
<evidence type="ECO:0000256" key="11">
    <source>
        <dbReference type="SAM" id="MobiDB-lite"/>
    </source>
</evidence>
<proteinExistence type="inferred from homology"/>
<feature type="compositionally biased region" description="Polar residues" evidence="11">
    <location>
        <begin position="329"/>
        <end position="355"/>
    </location>
</feature>
<evidence type="ECO:0000256" key="8">
    <source>
        <dbReference type="ARBA" id="ARBA00023136"/>
    </source>
</evidence>
<keyword evidence="6" id="KW-0496">Mitochondrion</keyword>
<keyword evidence="14" id="KW-1185">Reference proteome</keyword>
<evidence type="ECO:0000256" key="10">
    <source>
        <dbReference type="RuleBase" id="RU000488"/>
    </source>
</evidence>
<dbReference type="InterPro" id="IPR018108">
    <property type="entry name" value="MCP_transmembrane"/>
</dbReference>
<comment type="caution">
    <text evidence="13">The sequence shown here is derived from an EMBL/GenBank/DDBJ whole genome shotgun (WGS) entry which is preliminary data.</text>
</comment>
<evidence type="ECO:0000256" key="7">
    <source>
        <dbReference type="ARBA" id="ARBA00022989"/>
    </source>
</evidence>
<organism evidence="13 14">
    <name type="scientific">Aspergillus thermomutatus</name>
    <name type="common">Neosartorya pseudofischeri</name>
    <dbReference type="NCBI Taxonomy" id="41047"/>
    <lineage>
        <taxon>Eukaryota</taxon>
        <taxon>Fungi</taxon>
        <taxon>Dikarya</taxon>
        <taxon>Ascomycota</taxon>
        <taxon>Pezizomycotina</taxon>
        <taxon>Eurotiomycetes</taxon>
        <taxon>Eurotiomycetidae</taxon>
        <taxon>Eurotiales</taxon>
        <taxon>Aspergillaceae</taxon>
        <taxon>Aspergillus</taxon>
        <taxon>Aspergillus subgen. Fumigati</taxon>
    </lineage>
</organism>
<dbReference type="InterPro" id="IPR023395">
    <property type="entry name" value="MCP_dom_sf"/>
</dbReference>
<feature type="compositionally biased region" description="Basic and acidic residues" evidence="11">
    <location>
        <begin position="317"/>
        <end position="328"/>
    </location>
</feature>
<keyword evidence="3 10" id="KW-0813">Transport</keyword>
<comment type="subcellular location">
    <subcellularLocation>
        <location evidence="1">Membrane</location>
        <topology evidence="1">Multi-pass membrane protein</topology>
    </subcellularLocation>
</comment>
<evidence type="ECO:0000313" key="14">
    <source>
        <dbReference type="Proteomes" id="UP000215305"/>
    </source>
</evidence>
<evidence type="ECO:0008006" key="15">
    <source>
        <dbReference type="Google" id="ProtNLM"/>
    </source>
</evidence>
<evidence type="ECO:0000256" key="3">
    <source>
        <dbReference type="ARBA" id="ARBA00022448"/>
    </source>
</evidence>
<gene>
    <name evidence="13" type="ORF">CDV56_107103</name>
</gene>
<feature type="compositionally biased region" description="Polar residues" evidence="11">
    <location>
        <begin position="28"/>
        <end position="45"/>
    </location>
</feature>
<feature type="transmembrane region" description="Helical" evidence="12">
    <location>
        <begin position="163"/>
        <end position="185"/>
    </location>
</feature>
<feature type="region of interest" description="Disordered" evidence="11">
    <location>
        <begin position="12"/>
        <end position="53"/>
    </location>
</feature>
<dbReference type="AlphaFoldDB" id="A0A397HRZ0"/>
<feature type="repeat" description="Solcar" evidence="9">
    <location>
        <begin position="69"/>
        <end position="157"/>
    </location>
</feature>
<dbReference type="FunFam" id="1.50.40.10:FF:000095">
    <property type="entry name" value="Mitochondrial carrier protein"/>
    <property type="match status" value="1"/>
</dbReference>
<keyword evidence="6" id="KW-0999">Mitochondrion inner membrane</keyword>
<evidence type="ECO:0000256" key="5">
    <source>
        <dbReference type="ARBA" id="ARBA00022737"/>
    </source>
</evidence>
<dbReference type="OrthoDB" id="415315at2759"/>
<dbReference type="VEuPathDB" id="FungiDB:CDV56_107103"/>
<feature type="transmembrane region" description="Helical" evidence="12">
    <location>
        <begin position="129"/>
        <end position="151"/>
    </location>
</feature>
<evidence type="ECO:0000256" key="9">
    <source>
        <dbReference type="PROSITE-ProRule" id="PRU00282"/>
    </source>
</evidence>
<dbReference type="SUPFAM" id="SSF103506">
    <property type="entry name" value="Mitochondrial carrier"/>
    <property type="match status" value="1"/>
</dbReference>
<dbReference type="GeneID" id="38129077"/>
<dbReference type="EMBL" id="NKHU02000014">
    <property type="protein sequence ID" value="RHZ65961.1"/>
    <property type="molecule type" value="Genomic_DNA"/>
</dbReference>
<dbReference type="PROSITE" id="PS50920">
    <property type="entry name" value="SOLCAR"/>
    <property type="match status" value="3"/>
</dbReference>
<feature type="compositionally biased region" description="Polar residues" evidence="11">
    <location>
        <begin position="301"/>
        <end position="314"/>
    </location>
</feature>
<protein>
    <recommendedName>
        <fullName evidence="15">Mitochondrial thiamine pyrophosphate carrier 1</fullName>
    </recommendedName>
</protein>
<evidence type="ECO:0000256" key="6">
    <source>
        <dbReference type="ARBA" id="ARBA00022792"/>
    </source>
</evidence>
<keyword evidence="8 9" id="KW-0472">Membrane</keyword>
<dbReference type="RefSeq" id="XP_026618061.1">
    <property type="nucleotide sequence ID" value="XM_026760722.1"/>
</dbReference>
<keyword evidence="5" id="KW-0677">Repeat</keyword>
<dbReference type="STRING" id="41047.A0A397HRZ0"/>
<accession>A0A397HRZ0</accession>
<dbReference type="Pfam" id="PF00153">
    <property type="entry name" value="Mito_carr"/>
    <property type="match status" value="4"/>
</dbReference>
<dbReference type="Gene3D" id="1.50.40.10">
    <property type="entry name" value="Mitochondrial carrier domain"/>
    <property type="match status" value="2"/>
</dbReference>
<sequence>MSLTSRVFSLFSTTETSTSDSPASTSSYLQNAKNGDNNASQNASSPMKRENGAHIQQDALIDEEEEPRPPYLHAMLAGGTGGTCGDMLMHSLDTVKTRQQGDPSFPPKYTSMTSSYATIYRQEGFFRGLYGGVTPALLGSFPGTVIFFGTYEFTKRWMLDAGINANVAYLSGGFIADLAASVVYVPSEVLKTRLQLQGRYNNPYFNSGYNYRSTSDALRTIVRQEGFSALFHGYKATIFRDLPFSALQFAFYEQEHRLAKEWVGSRDIGLGLEILTAATAGGMAGVMTCPMDVVKTRIQTQQNPDAIKPTSASSKAPAEHASTKETPRQHTSGQTTSGLRTHSRPISTGGASTSVRPPGTPRLDTSSFFTGLKMIYQTEGLSGWFRGVGPRGVWTSIQSGTMLVMYQYLLKQLEAWQTTGETDPL</sequence>
<dbReference type="PANTHER" id="PTHR45667">
    <property type="entry name" value="S-ADENOSYLMETHIONINE MITOCHONDRIAL CARRIER PROTEIN"/>
    <property type="match status" value="1"/>
</dbReference>
<keyword evidence="7 12" id="KW-1133">Transmembrane helix</keyword>
<dbReference type="GO" id="GO:0016020">
    <property type="term" value="C:membrane"/>
    <property type="evidence" value="ECO:0007669"/>
    <property type="project" value="UniProtKB-SubCell"/>
</dbReference>
<evidence type="ECO:0000256" key="12">
    <source>
        <dbReference type="SAM" id="Phobius"/>
    </source>
</evidence>
<feature type="repeat" description="Solcar" evidence="9">
    <location>
        <begin position="164"/>
        <end position="258"/>
    </location>
</feature>
<evidence type="ECO:0000256" key="2">
    <source>
        <dbReference type="ARBA" id="ARBA00006375"/>
    </source>
</evidence>
<feature type="compositionally biased region" description="Low complexity" evidence="11">
    <location>
        <begin position="12"/>
        <end position="27"/>
    </location>
</feature>
<comment type="similarity">
    <text evidence="2 10">Belongs to the mitochondrial carrier (TC 2.A.29) family.</text>
</comment>
<feature type="repeat" description="Solcar" evidence="9">
    <location>
        <begin position="272"/>
        <end position="412"/>
    </location>
</feature>
<evidence type="ECO:0000313" key="13">
    <source>
        <dbReference type="EMBL" id="RHZ65961.1"/>
    </source>
</evidence>
<evidence type="ECO:0000256" key="1">
    <source>
        <dbReference type="ARBA" id="ARBA00004141"/>
    </source>
</evidence>
<feature type="region of interest" description="Disordered" evidence="11">
    <location>
        <begin position="301"/>
        <end position="364"/>
    </location>
</feature>
<name>A0A397HRZ0_ASPTH</name>
<evidence type="ECO:0000256" key="4">
    <source>
        <dbReference type="ARBA" id="ARBA00022692"/>
    </source>
</evidence>